<sequence length="143" mass="15561">MPEVTRSLEIPAPPSVVWRWLSTQDGLRRWLSPDLVIDARVGGAYRMPGGDGETWISGVVLELVPEGRLVLSWLEEDAGWVHPGRLVITLEPAARGTLVHLVHDGFAGIGKPGWEQTAEAYERGADRHQVLQRLAGVVTAAGV</sequence>
<dbReference type="SUPFAM" id="SSF55961">
    <property type="entry name" value="Bet v1-like"/>
    <property type="match status" value="1"/>
</dbReference>
<comment type="similarity">
    <text evidence="1">Belongs to the AHA1 family.</text>
</comment>
<dbReference type="Gene3D" id="3.30.530.20">
    <property type="match status" value="1"/>
</dbReference>
<keyword evidence="4" id="KW-1185">Reference proteome</keyword>
<dbReference type="InterPro" id="IPR013538">
    <property type="entry name" value="ASHA1/2-like_C"/>
</dbReference>
<evidence type="ECO:0000313" key="3">
    <source>
        <dbReference type="EMBL" id="MBB4693842.1"/>
    </source>
</evidence>
<dbReference type="AlphaFoldDB" id="A0A7W7CSF2"/>
<dbReference type="Proteomes" id="UP000542742">
    <property type="component" value="Unassembled WGS sequence"/>
</dbReference>
<dbReference type="RefSeq" id="WP_184952414.1">
    <property type="nucleotide sequence ID" value="NZ_BOMC01000053.1"/>
</dbReference>
<reference evidence="3 4" key="1">
    <citation type="submission" date="2020-08" db="EMBL/GenBank/DDBJ databases">
        <title>Sequencing the genomes of 1000 actinobacteria strains.</title>
        <authorList>
            <person name="Klenk H.-P."/>
        </authorList>
    </citation>
    <scope>NUCLEOTIDE SEQUENCE [LARGE SCALE GENOMIC DNA]</scope>
    <source>
        <strain evidence="3 4">DSM 45518</strain>
    </source>
</reference>
<dbReference type="EMBL" id="JACHMF010000001">
    <property type="protein sequence ID" value="MBB4693842.1"/>
    <property type="molecule type" value="Genomic_DNA"/>
</dbReference>
<evidence type="ECO:0000313" key="4">
    <source>
        <dbReference type="Proteomes" id="UP000542742"/>
    </source>
</evidence>
<dbReference type="Pfam" id="PF08327">
    <property type="entry name" value="AHSA1"/>
    <property type="match status" value="1"/>
</dbReference>
<dbReference type="CDD" id="cd07814">
    <property type="entry name" value="SRPBCC_CalC_Aha1-like"/>
    <property type="match status" value="1"/>
</dbReference>
<feature type="domain" description="Activator of Hsp90 ATPase homologue 1/2-like C-terminal" evidence="2">
    <location>
        <begin position="12"/>
        <end position="107"/>
    </location>
</feature>
<name>A0A7W7CSF2_9ACTN</name>
<evidence type="ECO:0000259" key="2">
    <source>
        <dbReference type="Pfam" id="PF08327"/>
    </source>
</evidence>
<organism evidence="3 4">
    <name type="scientific">Paractinoplanes abujensis</name>
    <dbReference type="NCBI Taxonomy" id="882441"/>
    <lineage>
        <taxon>Bacteria</taxon>
        <taxon>Bacillati</taxon>
        <taxon>Actinomycetota</taxon>
        <taxon>Actinomycetes</taxon>
        <taxon>Micromonosporales</taxon>
        <taxon>Micromonosporaceae</taxon>
        <taxon>Paractinoplanes</taxon>
    </lineage>
</organism>
<evidence type="ECO:0000256" key="1">
    <source>
        <dbReference type="ARBA" id="ARBA00006817"/>
    </source>
</evidence>
<gene>
    <name evidence="3" type="ORF">BKA14_003990</name>
</gene>
<protein>
    <submittedName>
        <fullName evidence="3">Uncharacterized protein YndB with AHSA1/START domain</fullName>
    </submittedName>
</protein>
<dbReference type="InterPro" id="IPR023393">
    <property type="entry name" value="START-like_dom_sf"/>
</dbReference>
<comment type="caution">
    <text evidence="3">The sequence shown here is derived from an EMBL/GenBank/DDBJ whole genome shotgun (WGS) entry which is preliminary data.</text>
</comment>
<proteinExistence type="inferred from homology"/>
<accession>A0A7W7CSF2</accession>